<dbReference type="SUPFAM" id="SSF56601">
    <property type="entry name" value="beta-lactamase/transpeptidase-like"/>
    <property type="match status" value="1"/>
</dbReference>
<dbReference type="InterPro" id="IPR001466">
    <property type="entry name" value="Beta-lactam-related"/>
</dbReference>
<accession>A0A382EJI3</accession>
<organism evidence="2">
    <name type="scientific">marine metagenome</name>
    <dbReference type="NCBI Taxonomy" id="408172"/>
    <lineage>
        <taxon>unclassified sequences</taxon>
        <taxon>metagenomes</taxon>
        <taxon>ecological metagenomes</taxon>
    </lineage>
</organism>
<reference evidence="2" key="1">
    <citation type="submission" date="2018-05" db="EMBL/GenBank/DDBJ databases">
        <authorList>
            <person name="Lanie J.A."/>
            <person name="Ng W.-L."/>
            <person name="Kazmierczak K.M."/>
            <person name="Andrzejewski T.M."/>
            <person name="Davidsen T.M."/>
            <person name="Wayne K.J."/>
            <person name="Tettelin H."/>
            <person name="Glass J.I."/>
            <person name="Rusch D."/>
            <person name="Podicherti R."/>
            <person name="Tsui H.-C.T."/>
            <person name="Winkler M.E."/>
        </authorList>
    </citation>
    <scope>NUCLEOTIDE SEQUENCE</scope>
</reference>
<dbReference type="EMBL" id="UINC01044686">
    <property type="protein sequence ID" value="SVB50472.1"/>
    <property type="molecule type" value="Genomic_DNA"/>
</dbReference>
<dbReference type="InterPro" id="IPR012338">
    <property type="entry name" value="Beta-lactam/transpept-like"/>
</dbReference>
<dbReference type="Pfam" id="PF00144">
    <property type="entry name" value="Beta-lactamase"/>
    <property type="match status" value="1"/>
</dbReference>
<feature type="domain" description="Beta-lactamase-related" evidence="1">
    <location>
        <begin position="18"/>
        <end position="351"/>
    </location>
</feature>
<dbReference type="PANTHER" id="PTHR43283">
    <property type="entry name" value="BETA-LACTAMASE-RELATED"/>
    <property type="match status" value="1"/>
</dbReference>
<dbReference type="PANTHER" id="PTHR43283:SF18">
    <property type="match status" value="1"/>
</dbReference>
<dbReference type="Gene3D" id="3.40.710.10">
    <property type="entry name" value="DD-peptidase/beta-lactamase superfamily"/>
    <property type="match status" value="1"/>
</dbReference>
<proteinExistence type="predicted"/>
<name>A0A382EJI3_9ZZZZ</name>
<protein>
    <recommendedName>
        <fullName evidence="1">Beta-lactamase-related domain-containing protein</fullName>
    </recommendedName>
</protein>
<evidence type="ECO:0000313" key="2">
    <source>
        <dbReference type="EMBL" id="SVB50472.1"/>
    </source>
</evidence>
<gene>
    <name evidence="2" type="ORF">METZ01_LOCUS203326</name>
</gene>
<dbReference type="AlphaFoldDB" id="A0A382EJI3"/>
<evidence type="ECO:0000259" key="1">
    <source>
        <dbReference type="Pfam" id="PF00144"/>
    </source>
</evidence>
<sequence>MQAVFTAAVADEFNPIPEKAGINVAVFDGERLWTHAMGIASASAEMKPTTPVNIRSTSKTVLSALILTQVEDGLYQLTDSLETVLAGHPDYPLVEANEYINKSATVGHLLSQTSGMTSWLNGRPTDPTRDTLAQLDIILMENWRPALNLAKIPGPFVNPGIYEYSATNTVLLGLIAQHHGGKQVNTLYQETFFEPLGISAGLQTEVVPPPDMARPYKEREFWNGGPGFGDYWELAPFDGWTLGSRVSWVGAGIVSTPENTARWGYELYSPNGSAISGEVRAQLIDSLQITTDIDLLGSTQYGYMITQPYISLPDGSEINAYGHPGGEVGWNAWIYYSPALDVALSLHANAEILHPGGRCGYRGQYVYVSVEECIAGRIFGALSGL</sequence>
<dbReference type="InterPro" id="IPR050789">
    <property type="entry name" value="Diverse_Enzym_Activities"/>
</dbReference>